<evidence type="ECO:0000313" key="1">
    <source>
        <dbReference type="EMBL" id="KAH6944363.1"/>
    </source>
</evidence>
<gene>
    <name evidence="1" type="ORF">HPB50_002753</name>
</gene>
<comment type="caution">
    <text evidence="1">The sequence shown here is derived from an EMBL/GenBank/DDBJ whole genome shotgun (WGS) entry which is preliminary data.</text>
</comment>
<proteinExistence type="predicted"/>
<keyword evidence="2" id="KW-1185">Reference proteome</keyword>
<dbReference type="EMBL" id="CM023481">
    <property type="protein sequence ID" value="KAH6944363.1"/>
    <property type="molecule type" value="Genomic_DNA"/>
</dbReference>
<accession>A0ACB7TBN6</accession>
<sequence>MLSKAETSATSPATGGALDAKPEEPSSTTAISHKPEKSKFIENFKAAIRYVMSTMGNGITRKLLQADISTECSLGVLKFMRAVQELEPWALRVVDSTAKYPNGMLQASTADLGAYDECIETVVRDEYGDVKVRGQYCNVHVSLGNDHSMIGDIIPAFYYSHRRAQNFTSYVTDKRLSGLRLGVCFVSACNEKDLTNIANTLMGDVAKIVVKNCVTNEDEGISNTQAWIIGFLAVLAAVILAATGFELLTENWDMSCKKAVPYMCAVAFSALSNTRLILSVNKDKNSETYSYRFMHGIRFLSIFWICLGHSYGTITENITRLVNALHYFERWETLIVTAGYLAVDSFFFFSGFLLYYTLSKQKRNRVVVAVVAIIRRYIRATVPLFFMIMCMYLLPLIATGPNSKEFYNRFYAEIRKHWWDLLFQLRNWRADEEVSTMPHLWYLSADYQFFLVAVVIIQVFKTKWLIALIFCVLSIVSCGIAAWQIYGTNMTPFLVAVASEFGTVMDTLNYYYMLPFYHGVCYFSGCLTFLLVEKYGKAKISKMIQASLWCISLFCGLYCLFMKIEWYRSSERATETKRMFYAFTDRILWSICVAWFVFTCATGRGGVVNRFLSWNGFVPLSRLSFGVYLIHSPFFILMYHIARERVFFSHFTLVSQCFAVVVWSYILSYFLFIACDAPTGHLEKLVFMRERRKELSQAAVVSNGVNHNSNNNAKDLPVGIIEEGPIKNYFSGVVPPSLGARDDGCCVEKSCRL</sequence>
<organism evidence="1 2">
    <name type="scientific">Hyalomma asiaticum</name>
    <name type="common">Tick</name>
    <dbReference type="NCBI Taxonomy" id="266040"/>
    <lineage>
        <taxon>Eukaryota</taxon>
        <taxon>Metazoa</taxon>
        <taxon>Ecdysozoa</taxon>
        <taxon>Arthropoda</taxon>
        <taxon>Chelicerata</taxon>
        <taxon>Arachnida</taxon>
        <taxon>Acari</taxon>
        <taxon>Parasitiformes</taxon>
        <taxon>Ixodida</taxon>
        <taxon>Ixodoidea</taxon>
        <taxon>Ixodidae</taxon>
        <taxon>Hyalomminae</taxon>
        <taxon>Hyalomma</taxon>
    </lineage>
</organism>
<evidence type="ECO:0000313" key="2">
    <source>
        <dbReference type="Proteomes" id="UP000821845"/>
    </source>
</evidence>
<protein>
    <submittedName>
        <fullName evidence="1">Uncharacterized protein</fullName>
    </submittedName>
</protein>
<reference evidence="1" key="1">
    <citation type="submission" date="2020-05" db="EMBL/GenBank/DDBJ databases">
        <title>Large-scale comparative analyses of tick genomes elucidate their genetic diversity and vector capacities.</title>
        <authorList>
            <person name="Jia N."/>
            <person name="Wang J."/>
            <person name="Shi W."/>
            <person name="Du L."/>
            <person name="Sun Y."/>
            <person name="Zhan W."/>
            <person name="Jiang J."/>
            <person name="Wang Q."/>
            <person name="Zhang B."/>
            <person name="Ji P."/>
            <person name="Sakyi L.B."/>
            <person name="Cui X."/>
            <person name="Yuan T."/>
            <person name="Jiang B."/>
            <person name="Yang W."/>
            <person name="Lam T.T.-Y."/>
            <person name="Chang Q."/>
            <person name="Ding S."/>
            <person name="Wang X."/>
            <person name="Zhu J."/>
            <person name="Ruan X."/>
            <person name="Zhao L."/>
            <person name="Wei J."/>
            <person name="Que T."/>
            <person name="Du C."/>
            <person name="Cheng J."/>
            <person name="Dai P."/>
            <person name="Han X."/>
            <person name="Huang E."/>
            <person name="Gao Y."/>
            <person name="Liu J."/>
            <person name="Shao H."/>
            <person name="Ye R."/>
            <person name="Li L."/>
            <person name="Wei W."/>
            <person name="Wang X."/>
            <person name="Wang C."/>
            <person name="Yang T."/>
            <person name="Huo Q."/>
            <person name="Li W."/>
            <person name="Guo W."/>
            <person name="Chen H."/>
            <person name="Zhou L."/>
            <person name="Ni X."/>
            <person name="Tian J."/>
            <person name="Zhou Y."/>
            <person name="Sheng Y."/>
            <person name="Liu T."/>
            <person name="Pan Y."/>
            <person name="Xia L."/>
            <person name="Li J."/>
            <person name="Zhao F."/>
            <person name="Cao W."/>
        </authorList>
    </citation>
    <scope>NUCLEOTIDE SEQUENCE</scope>
    <source>
        <strain evidence="1">Hyas-2018</strain>
    </source>
</reference>
<name>A0ACB7TBN6_HYAAI</name>
<dbReference type="Proteomes" id="UP000821845">
    <property type="component" value="Chromosome 1"/>
</dbReference>